<keyword evidence="3" id="KW-1185">Reference proteome</keyword>
<accession>H3A8D6</accession>
<dbReference type="HOGENOM" id="CLU_140777_0_0_1"/>
<proteinExistence type="predicted"/>
<reference evidence="2" key="3">
    <citation type="submission" date="2025-09" db="UniProtKB">
        <authorList>
            <consortium name="Ensembl"/>
        </authorList>
    </citation>
    <scope>IDENTIFICATION</scope>
</reference>
<dbReference type="GeneTree" id="ENSGT00950000183016"/>
<name>H3A8D6_LATCH</name>
<dbReference type="EMBL" id="AFYH01213669">
    <property type="status" value="NOT_ANNOTATED_CDS"/>
    <property type="molecule type" value="Genomic_DNA"/>
</dbReference>
<dbReference type="InterPro" id="IPR043502">
    <property type="entry name" value="DNA/RNA_pol_sf"/>
</dbReference>
<dbReference type="Proteomes" id="UP000008672">
    <property type="component" value="Unassembled WGS sequence"/>
</dbReference>
<dbReference type="InterPro" id="IPR000477">
    <property type="entry name" value="RT_dom"/>
</dbReference>
<dbReference type="AlphaFoldDB" id="H3A8D6"/>
<evidence type="ECO:0000259" key="1">
    <source>
        <dbReference type="PROSITE" id="PS50878"/>
    </source>
</evidence>
<feature type="domain" description="Reverse transcriptase" evidence="1">
    <location>
        <begin position="1"/>
        <end position="121"/>
    </location>
</feature>
<sequence length="121" mass="13400">RLLWDTLKAVLSKLYTSELAVDWVRAIYLTPSAQVLMNGLLSDPFPFLCGTRQGCLLSPFLFVLVLEPLSESIRTNANITSIIAGGCAHKLLLYADDILLTLTRPSSSLLALMEVIERYSK</sequence>
<dbReference type="PANTHER" id="PTHR19446">
    <property type="entry name" value="REVERSE TRANSCRIPTASES"/>
    <property type="match status" value="1"/>
</dbReference>
<dbReference type="Ensembl" id="ENSLACT00000005959.1">
    <property type="protein sequence ID" value="ENSLACP00000005907.1"/>
    <property type="gene ID" value="ENSLACG00000005242.1"/>
</dbReference>
<dbReference type="Pfam" id="PF00078">
    <property type="entry name" value="RVT_1"/>
    <property type="match status" value="1"/>
</dbReference>
<reference evidence="3" key="1">
    <citation type="submission" date="2011-08" db="EMBL/GenBank/DDBJ databases">
        <title>The draft genome of Latimeria chalumnae.</title>
        <authorList>
            <person name="Di Palma F."/>
            <person name="Alfoldi J."/>
            <person name="Johnson J."/>
            <person name="Berlin A."/>
            <person name="Gnerre S."/>
            <person name="Jaffe D."/>
            <person name="MacCallum I."/>
            <person name="Young S."/>
            <person name="Walker B.J."/>
            <person name="Lander E."/>
            <person name="Lindblad-Toh K."/>
        </authorList>
    </citation>
    <scope>NUCLEOTIDE SEQUENCE [LARGE SCALE GENOMIC DNA]</scope>
    <source>
        <strain evidence="3">Wild caught</strain>
    </source>
</reference>
<evidence type="ECO:0000313" key="2">
    <source>
        <dbReference type="Ensembl" id="ENSLACP00000005907.1"/>
    </source>
</evidence>
<dbReference type="PROSITE" id="PS50878">
    <property type="entry name" value="RT_POL"/>
    <property type="match status" value="1"/>
</dbReference>
<organism evidence="2 3">
    <name type="scientific">Latimeria chalumnae</name>
    <name type="common">Coelacanth</name>
    <dbReference type="NCBI Taxonomy" id="7897"/>
    <lineage>
        <taxon>Eukaryota</taxon>
        <taxon>Metazoa</taxon>
        <taxon>Chordata</taxon>
        <taxon>Craniata</taxon>
        <taxon>Vertebrata</taxon>
        <taxon>Euteleostomi</taxon>
        <taxon>Coelacanthiformes</taxon>
        <taxon>Coelacanthidae</taxon>
        <taxon>Latimeria</taxon>
    </lineage>
</organism>
<reference evidence="2" key="2">
    <citation type="submission" date="2025-08" db="UniProtKB">
        <authorList>
            <consortium name="Ensembl"/>
        </authorList>
    </citation>
    <scope>IDENTIFICATION</scope>
</reference>
<evidence type="ECO:0000313" key="3">
    <source>
        <dbReference type="Proteomes" id="UP000008672"/>
    </source>
</evidence>
<protein>
    <recommendedName>
        <fullName evidence="1">Reverse transcriptase domain-containing protein</fullName>
    </recommendedName>
</protein>
<dbReference type="SUPFAM" id="SSF56672">
    <property type="entry name" value="DNA/RNA polymerases"/>
    <property type="match status" value="1"/>
</dbReference>